<dbReference type="Proteomes" id="UP000799440">
    <property type="component" value="Unassembled WGS sequence"/>
</dbReference>
<evidence type="ECO:0000313" key="2">
    <source>
        <dbReference type="EMBL" id="KAF2742716.1"/>
    </source>
</evidence>
<dbReference type="OrthoDB" id="5372935at2759"/>
<reference evidence="2" key="1">
    <citation type="journal article" date="2020" name="Stud. Mycol.">
        <title>101 Dothideomycetes genomes: a test case for predicting lifestyles and emergence of pathogens.</title>
        <authorList>
            <person name="Haridas S."/>
            <person name="Albert R."/>
            <person name="Binder M."/>
            <person name="Bloem J."/>
            <person name="Labutti K."/>
            <person name="Salamov A."/>
            <person name="Andreopoulos B."/>
            <person name="Baker S."/>
            <person name="Barry K."/>
            <person name="Bills G."/>
            <person name="Bluhm B."/>
            <person name="Cannon C."/>
            <person name="Castanera R."/>
            <person name="Culley D."/>
            <person name="Daum C."/>
            <person name="Ezra D."/>
            <person name="Gonzalez J."/>
            <person name="Henrissat B."/>
            <person name="Kuo A."/>
            <person name="Liang C."/>
            <person name="Lipzen A."/>
            <person name="Lutzoni F."/>
            <person name="Magnuson J."/>
            <person name="Mondo S."/>
            <person name="Nolan M."/>
            <person name="Ohm R."/>
            <person name="Pangilinan J."/>
            <person name="Park H.-J."/>
            <person name="Ramirez L."/>
            <person name="Alfaro M."/>
            <person name="Sun H."/>
            <person name="Tritt A."/>
            <person name="Yoshinaga Y."/>
            <person name="Zwiers L.-H."/>
            <person name="Turgeon B."/>
            <person name="Goodwin S."/>
            <person name="Spatafora J."/>
            <person name="Crous P."/>
            <person name="Grigoriev I."/>
        </authorList>
    </citation>
    <scope>NUCLEOTIDE SEQUENCE</scope>
    <source>
        <strain evidence="2">CBS 119925</strain>
    </source>
</reference>
<organism evidence="2 3">
    <name type="scientific">Sporormia fimetaria CBS 119925</name>
    <dbReference type="NCBI Taxonomy" id="1340428"/>
    <lineage>
        <taxon>Eukaryota</taxon>
        <taxon>Fungi</taxon>
        <taxon>Dikarya</taxon>
        <taxon>Ascomycota</taxon>
        <taxon>Pezizomycotina</taxon>
        <taxon>Dothideomycetes</taxon>
        <taxon>Pleosporomycetidae</taxon>
        <taxon>Pleosporales</taxon>
        <taxon>Sporormiaceae</taxon>
        <taxon>Sporormia</taxon>
    </lineage>
</organism>
<evidence type="ECO:0000256" key="1">
    <source>
        <dbReference type="SAM" id="MobiDB-lite"/>
    </source>
</evidence>
<feature type="compositionally biased region" description="Basic residues" evidence="1">
    <location>
        <begin position="23"/>
        <end position="36"/>
    </location>
</feature>
<dbReference type="EMBL" id="MU006605">
    <property type="protein sequence ID" value="KAF2742716.1"/>
    <property type="molecule type" value="Genomic_DNA"/>
</dbReference>
<sequence length="385" mass="44194">PPRPARSPCHPRMPSNTDIQPRQNKRSRPVRRTAGKKKSDPVFVDTTTADLGDDEAIEAADTSSSDEGPTTPIAARSKKRKQKKRRTSSPFPVAPPLDPIIYNEDADEPSDSEQFKRKSDNPAVTLQFNVPLGYHGPLEVKLNSSQLSALSASLCAPSSGTLPSPTTDLINRQTGFLKLPAELRNTVYELVFIADAPLDIRHPDNFRRSAQFLRTCRTVFHEASDILYGQNRFVFARNHHQRAPFWEPQLKEIGYQDVRQFLKMIGPENLLYLRDIHFTFEDATPSATRYLADNEARRFINDDHLIDCLRILRGARLRKLTLDFHGRRVLCATDVRFLSYLEQIKADEVVTTERSWYNLNKIQEHLWRDLKVSMTRKTKLYREIK</sequence>
<gene>
    <name evidence="2" type="ORF">M011DRAFT_412088</name>
</gene>
<feature type="compositionally biased region" description="Basic residues" evidence="1">
    <location>
        <begin position="76"/>
        <end position="87"/>
    </location>
</feature>
<dbReference type="InterPro" id="IPR038883">
    <property type="entry name" value="AN11006-like"/>
</dbReference>
<dbReference type="PANTHER" id="PTHR42085:SF1">
    <property type="entry name" value="F-BOX DOMAIN-CONTAINING PROTEIN"/>
    <property type="match status" value="1"/>
</dbReference>
<evidence type="ECO:0000313" key="3">
    <source>
        <dbReference type="Proteomes" id="UP000799440"/>
    </source>
</evidence>
<proteinExistence type="predicted"/>
<dbReference type="AlphaFoldDB" id="A0A6A6UYX4"/>
<evidence type="ECO:0008006" key="4">
    <source>
        <dbReference type="Google" id="ProtNLM"/>
    </source>
</evidence>
<feature type="non-terminal residue" evidence="2">
    <location>
        <position position="1"/>
    </location>
</feature>
<feature type="region of interest" description="Disordered" evidence="1">
    <location>
        <begin position="1"/>
        <end position="119"/>
    </location>
</feature>
<accession>A0A6A6UYX4</accession>
<name>A0A6A6UYX4_9PLEO</name>
<protein>
    <recommendedName>
        <fullName evidence="4">F-box domain-containing protein</fullName>
    </recommendedName>
</protein>
<keyword evidence="3" id="KW-1185">Reference proteome</keyword>
<dbReference type="PANTHER" id="PTHR42085">
    <property type="entry name" value="F-BOX DOMAIN-CONTAINING PROTEIN"/>
    <property type="match status" value="1"/>
</dbReference>